<dbReference type="OrthoDB" id="9793389at2"/>
<evidence type="ECO:0000313" key="1">
    <source>
        <dbReference type="EMBL" id="QHN65628.1"/>
    </source>
</evidence>
<dbReference type="Proteomes" id="UP000464318">
    <property type="component" value="Chromosome"/>
</dbReference>
<protein>
    <submittedName>
        <fullName evidence="1">GNAT family N-acetyltransferase</fullName>
    </submittedName>
</protein>
<dbReference type="Gene3D" id="3.40.630.30">
    <property type="match status" value="1"/>
</dbReference>
<dbReference type="CDD" id="cd04301">
    <property type="entry name" value="NAT_SF"/>
    <property type="match status" value="1"/>
</dbReference>
<name>A0A6P1QVM6_9FLAO</name>
<dbReference type="SUPFAM" id="SSF55729">
    <property type="entry name" value="Acyl-CoA N-acyltransferases (Nat)"/>
    <property type="match status" value="1"/>
</dbReference>
<dbReference type="RefSeq" id="WP_120489727.1">
    <property type="nucleotide sequence ID" value="NZ_CP029149.1"/>
</dbReference>
<proteinExistence type="predicted"/>
<dbReference type="PANTHER" id="PTHR31435:SF10">
    <property type="entry name" value="BSR4717 PROTEIN"/>
    <property type="match status" value="1"/>
</dbReference>
<accession>A0A6P1QVM6</accession>
<dbReference type="InterPro" id="IPR031165">
    <property type="entry name" value="GNAT_YJDJ"/>
</dbReference>
<sequence length="96" mass="10798">MDTIKFEREDDGTTGRFIIYDGEIFAGEMTYKWADSKTLLIDHTRIEEAFGGRGLGKLLVAEAVKFAREQGIKIIPLCPFVKAVFSKVPSLEDVKK</sequence>
<dbReference type="GO" id="GO:0016747">
    <property type="term" value="F:acyltransferase activity, transferring groups other than amino-acyl groups"/>
    <property type="evidence" value="ECO:0007669"/>
    <property type="project" value="InterPro"/>
</dbReference>
<dbReference type="PROSITE" id="PS51186">
    <property type="entry name" value="GNAT"/>
    <property type="match status" value="1"/>
</dbReference>
<organism evidence="1 2">
    <name type="scientific">Bergeyella cardium</name>
    <dbReference type="NCBI Taxonomy" id="1585976"/>
    <lineage>
        <taxon>Bacteria</taxon>
        <taxon>Pseudomonadati</taxon>
        <taxon>Bacteroidota</taxon>
        <taxon>Flavobacteriia</taxon>
        <taxon>Flavobacteriales</taxon>
        <taxon>Weeksellaceae</taxon>
        <taxon>Bergeyella</taxon>
    </lineage>
</organism>
<dbReference type="PROSITE" id="PS51729">
    <property type="entry name" value="GNAT_YJDJ"/>
    <property type="match status" value="1"/>
</dbReference>
<dbReference type="InterPro" id="IPR016181">
    <property type="entry name" value="Acyl_CoA_acyltransferase"/>
</dbReference>
<dbReference type="Pfam" id="PF14542">
    <property type="entry name" value="Acetyltransf_CG"/>
    <property type="match status" value="1"/>
</dbReference>
<dbReference type="InterPro" id="IPR045057">
    <property type="entry name" value="Gcn5-rel_NAT"/>
</dbReference>
<keyword evidence="2" id="KW-1185">Reference proteome</keyword>
<reference evidence="1 2" key="1">
    <citation type="submission" date="2018-04" db="EMBL/GenBank/DDBJ databases">
        <title>Characteristic and Complete Genome Sequencing of A Novel Member of Infective Endocarditis Causative Bacteria: Bergeyella cardium QL-PH.</title>
        <authorList>
            <person name="Pan H."/>
            <person name="Sun E."/>
            <person name="Zhang Y."/>
        </authorList>
    </citation>
    <scope>NUCLEOTIDE SEQUENCE [LARGE SCALE GENOMIC DNA]</scope>
    <source>
        <strain evidence="1 2">HPQL</strain>
    </source>
</reference>
<dbReference type="AlphaFoldDB" id="A0A6P1QVM6"/>
<gene>
    <name evidence="1" type="ORF">DBX24_06915</name>
</gene>
<keyword evidence="1" id="KW-0808">Transferase</keyword>
<dbReference type="PANTHER" id="PTHR31435">
    <property type="entry name" value="PROTEIN NATD1"/>
    <property type="match status" value="1"/>
</dbReference>
<evidence type="ECO:0000313" key="2">
    <source>
        <dbReference type="Proteomes" id="UP000464318"/>
    </source>
</evidence>
<dbReference type="KEGG" id="bcad:DBX24_06915"/>
<dbReference type="InterPro" id="IPR000182">
    <property type="entry name" value="GNAT_dom"/>
</dbReference>
<dbReference type="EMBL" id="CP029149">
    <property type="protein sequence ID" value="QHN65628.1"/>
    <property type="molecule type" value="Genomic_DNA"/>
</dbReference>